<evidence type="ECO:0000313" key="3">
    <source>
        <dbReference type="Proteomes" id="UP000293296"/>
    </source>
</evidence>
<keyword evidence="3" id="KW-1185">Reference proteome</keyword>
<name>A0A4P6HL45_9BACT</name>
<accession>A0A4P6HL45</accession>
<feature type="chain" id="PRO_5020304973" description="Outer membrane protein beta-barrel domain-containing protein" evidence="1">
    <location>
        <begin position="29"/>
        <end position="193"/>
    </location>
</feature>
<keyword evidence="1" id="KW-0732">Signal</keyword>
<gene>
    <name evidence="2" type="ORF">C3Y92_10865</name>
</gene>
<dbReference type="Proteomes" id="UP000293296">
    <property type="component" value="Chromosome"/>
</dbReference>
<dbReference type="SUPFAM" id="SSF56925">
    <property type="entry name" value="OMPA-like"/>
    <property type="match status" value="1"/>
</dbReference>
<evidence type="ECO:0000256" key="1">
    <source>
        <dbReference type="SAM" id="SignalP"/>
    </source>
</evidence>
<protein>
    <recommendedName>
        <fullName evidence="4">Outer membrane protein beta-barrel domain-containing protein</fullName>
    </recommendedName>
</protein>
<dbReference type="KEGG" id="dcb:C3Y92_10865"/>
<organism evidence="2 3">
    <name type="scientific">Solidesulfovibrio carbinolicus</name>
    <dbReference type="NCBI Taxonomy" id="296842"/>
    <lineage>
        <taxon>Bacteria</taxon>
        <taxon>Pseudomonadati</taxon>
        <taxon>Thermodesulfobacteriota</taxon>
        <taxon>Desulfovibrionia</taxon>
        <taxon>Desulfovibrionales</taxon>
        <taxon>Desulfovibrionaceae</taxon>
        <taxon>Solidesulfovibrio</taxon>
    </lineage>
</organism>
<dbReference type="Gene3D" id="2.40.160.20">
    <property type="match status" value="1"/>
</dbReference>
<dbReference type="InterPro" id="IPR011250">
    <property type="entry name" value="OMP/PagP_B-barrel"/>
</dbReference>
<evidence type="ECO:0008006" key="4">
    <source>
        <dbReference type="Google" id="ProtNLM"/>
    </source>
</evidence>
<dbReference type="AlphaFoldDB" id="A0A4P6HL45"/>
<dbReference type="RefSeq" id="WP_129352506.1">
    <property type="nucleotide sequence ID" value="NZ_CP026538.1"/>
</dbReference>
<evidence type="ECO:0000313" key="2">
    <source>
        <dbReference type="EMBL" id="QAZ67695.1"/>
    </source>
</evidence>
<reference evidence="2 3" key="1">
    <citation type="submission" date="2018-02" db="EMBL/GenBank/DDBJ databases">
        <title>Genome sequence of Desulfovibrio carbinolicus DSM 3852.</title>
        <authorList>
            <person name="Wilbanks E."/>
            <person name="Skennerton C.T."/>
            <person name="Orphan V.J."/>
        </authorList>
    </citation>
    <scope>NUCLEOTIDE SEQUENCE [LARGE SCALE GENOMIC DNA]</scope>
    <source>
        <strain evidence="2 3">DSM 3852</strain>
    </source>
</reference>
<dbReference type="EMBL" id="CP026538">
    <property type="protein sequence ID" value="QAZ67695.1"/>
    <property type="molecule type" value="Genomic_DNA"/>
</dbReference>
<dbReference type="OrthoDB" id="5454202at2"/>
<sequence>MDALLKKLMLVLAAVCLTLAATAGWVMAQNFSAGSFNFEPRFSAYGTTNARVNSIMTYGGAFNYYVFDNFAVEAEGMGVYVDQNKRFETALGYGNKSDPANGIGANFNLRWHFVATSQATMFAGAGFGGLWADAKTPYNGFENNLTENGEIGATYSLTQQLSLKGSVKYLHIGQFNNQGINAFGGTLGLNVSF</sequence>
<proteinExistence type="predicted"/>
<feature type="signal peptide" evidence="1">
    <location>
        <begin position="1"/>
        <end position="28"/>
    </location>
</feature>